<evidence type="ECO:0000313" key="9">
    <source>
        <dbReference type="EMBL" id="MBB4766697.1"/>
    </source>
</evidence>
<organism evidence="9 10">
    <name type="scientific">Actinoplanes digitatis</name>
    <dbReference type="NCBI Taxonomy" id="1868"/>
    <lineage>
        <taxon>Bacteria</taxon>
        <taxon>Bacillati</taxon>
        <taxon>Actinomycetota</taxon>
        <taxon>Actinomycetes</taxon>
        <taxon>Micromonosporales</taxon>
        <taxon>Micromonosporaceae</taxon>
        <taxon>Actinoplanes</taxon>
    </lineage>
</organism>
<feature type="active site" description="Charge relay system" evidence="5">
    <location>
        <position position="425"/>
    </location>
</feature>
<comment type="similarity">
    <text evidence="1 5">Belongs to the peptidase S8 family.</text>
</comment>
<evidence type="ECO:0000256" key="1">
    <source>
        <dbReference type="ARBA" id="ARBA00011073"/>
    </source>
</evidence>
<feature type="region of interest" description="Disordered" evidence="6">
    <location>
        <begin position="118"/>
        <end position="196"/>
    </location>
</feature>
<proteinExistence type="inferred from homology"/>
<dbReference type="GO" id="GO:0006508">
    <property type="term" value="P:proteolysis"/>
    <property type="evidence" value="ECO:0007669"/>
    <property type="project" value="UniProtKB-KW"/>
</dbReference>
<dbReference type="InterPro" id="IPR015500">
    <property type="entry name" value="Peptidase_S8_subtilisin-rel"/>
</dbReference>
<name>A0A7W7I5B9_9ACTN</name>
<dbReference type="PRINTS" id="PR00723">
    <property type="entry name" value="SUBTILISIN"/>
</dbReference>
<evidence type="ECO:0000259" key="8">
    <source>
        <dbReference type="Pfam" id="PF00082"/>
    </source>
</evidence>
<feature type="signal peptide" evidence="7">
    <location>
        <begin position="1"/>
        <end position="40"/>
    </location>
</feature>
<feature type="active site" description="Charge relay system" evidence="5">
    <location>
        <position position="265"/>
    </location>
</feature>
<dbReference type="Pfam" id="PF00082">
    <property type="entry name" value="Peptidase_S8"/>
    <property type="match status" value="1"/>
</dbReference>
<evidence type="ECO:0000256" key="7">
    <source>
        <dbReference type="SAM" id="SignalP"/>
    </source>
</evidence>
<feature type="domain" description="Peptidase S8/S53" evidence="8">
    <location>
        <begin position="222"/>
        <end position="459"/>
    </location>
</feature>
<evidence type="ECO:0000256" key="4">
    <source>
        <dbReference type="ARBA" id="ARBA00022825"/>
    </source>
</evidence>
<keyword evidence="7" id="KW-0732">Signal</keyword>
<dbReference type="GO" id="GO:0005975">
    <property type="term" value="P:carbohydrate metabolic process"/>
    <property type="evidence" value="ECO:0007669"/>
    <property type="project" value="UniProtKB-ARBA"/>
</dbReference>
<gene>
    <name evidence="9" type="ORF">BJ971_007253</name>
</gene>
<dbReference type="Pfam" id="PF17957">
    <property type="entry name" value="Big_7"/>
    <property type="match status" value="1"/>
</dbReference>
<dbReference type="PANTHER" id="PTHR43806:SF11">
    <property type="entry name" value="CEREVISIN-RELATED"/>
    <property type="match status" value="1"/>
</dbReference>
<dbReference type="Proteomes" id="UP000578112">
    <property type="component" value="Unassembled WGS sequence"/>
</dbReference>
<keyword evidence="10" id="KW-1185">Reference proteome</keyword>
<dbReference type="RefSeq" id="WP_184997807.1">
    <property type="nucleotide sequence ID" value="NZ_BOMK01000046.1"/>
</dbReference>
<dbReference type="InterPro" id="IPR036852">
    <property type="entry name" value="Peptidase_S8/S53_dom_sf"/>
</dbReference>
<keyword evidence="4 5" id="KW-0720">Serine protease</keyword>
<dbReference type="Gene3D" id="3.40.50.200">
    <property type="entry name" value="Peptidase S8/S53 domain"/>
    <property type="match status" value="1"/>
</dbReference>
<dbReference type="InterPro" id="IPR050131">
    <property type="entry name" value="Peptidase_S8_subtilisin-like"/>
</dbReference>
<dbReference type="Gene3D" id="2.60.40.10">
    <property type="entry name" value="Immunoglobulins"/>
    <property type="match status" value="2"/>
</dbReference>
<dbReference type="EMBL" id="JACHNH010000001">
    <property type="protein sequence ID" value="MBB4766697.1"/>
    <property type="molecule type" value="Genomic_DNA"/>
</dbReference>
<evidence type="ECO:0000313" key="10">
    <source>
        <dbReference type="Proteomes" id="UP000578112"/>
    </source>
</evidence>
<dbReference type="InterPro" id="IPR013783">
    <property type="entry name" value="Ig-like_fold"/>
</dbReference>
<comment type="caution">
    <text evidence="9">The sequence shown here is derived from an EMBL/GenBank/DDBJ whole genome shotgun (WGS) entry which is preliminary data.</text>
</comment>
<keyword evidence="3 5" id="KW-0378">Hydrolase</keyword>
<feature type="chain" id="PRO_5030626627" description="Peptidase S8/S53 domain-containing protein" evidence="7">
    <location>
        <begin position="41"/>
        <end position="669"/>
    </location>
</feature>
<feature type="active site" description="Charge relay system" evidence="5">
    <location>
        <position position="228"/>
    </location>
</feature>
<keyword evidence="2 5" id="KW-0645">Protease</keyword>
<evidence type="ECO:0000256" key="2">
    <source>
        <dbReference type="ARBA" id="ARBA00022670"/>
    </source>
</evidence>
<dbReference type="SUPFAM" id="SSF52743">
    <property type="entry name" value="Subtilisin-like"/>
    <property type="match status" value="1"/>
</dbReference>
<dbReference type="InterPro" id="IPR000209">
    <property type="entry name" value="Peptidase_S8/S53_dom"/>
</dbReference>
<accession>A0A7W7I5B9</accession>
<sequence>MTVYQSAARPGPSRRNRRLMFSLIGAMAVAAAGVTVPAFADTDPDVRLIVGLEAAERQDTTEELADKGYRLKTKGRLEQLGARTLLVSEDDAAKVAARLRGQDGVAFVQLDRRVSALAEPEAEVTESASPAPSEPVEAASEPSSTPPDEPPPLEVSSPPTTTTPPDEPTVGEDPKNPDGGSTTTASEPEPADPPAVTAAPWDALAQLGVPEALRSSTAWSSQTVAVVDTGVSPVGDLAGAVLPGANVVENAPDPADARDDSTDGHGTAVASLIKSACPACKILPVKALDKRGTAYESEVAQGITYAADKGARIINLSFGAPVQPGTPDAGELLQTAVNYARGKGAVVLASAGNDAYGTVKYYPAANNGVLAVSGTNSAGARYTKADDPAGLAGANSGASWVDLAAPYCAAALTTAGTRDQVCGTSFSTALVSGVAGLVKSRTAAANLWTIENALTGTATAPAATDAWLAFGEVRADRAVLKVDTTAPVVGATTPAYLKRFRGTVSVAASNITDAGGGYPGGSGVTHAGLYVDGKWYASDYSAPFAVNYNSGTLNRTVKLQWKVFDRAGNVGILNRNVIADNAGPTLTWTSGPKNAKVKGTVTIKAKASDPAGVSRVELWINGKLKQWDWTSSYSFKVNTKSYGKTIKVQLRANDKVGNVRSLTTYTWKR</sequence>
<dbReference type="PROSITE" id="PS51892">
    <property type="entry name" value="SUBTILASE"/>
    <property type="match status" value="1"/>
</dbReference>
<evidence type="ECO:0000256" key="5">
    <source>
        <dbReference type="PROSITE-ProRule" id="PRU01240"/>
    </source>
</evidence>
<dbReference type="PANTHER" id="PTHR43806">
    <property type="entry name" value="PEPTIDASE S8"/>
    <property type="match status" value="1"/>
</dbReference>
<reference evidence="9 10" key="1">
    <citation type="submission" date="2020-08" db="EMBL/GenBank/DDBJ databases">
        <title>Sequencing the genomes of 1000 actinobacteria strains.</title>
        <authorList>
            <person name="Klenk H.-P."/>
        </authorList>
    </citation>
    <scope>NUCLEOTIDE SEQUENCE [LARGE SCALE GENOMIC DNA]</scope>
    <source>
        <strain evidence="9 10">DSM 43149</strain>
    </source>
</reference>
<feature type="compositionally biased region" description="Low complexity" evidence="6">
    <location>
        <begin position="125"/>
        <end position="143"/>
    </location>
</feature>
<evidence type="ECO:0000256" key="3">
    <source>
        <dbReference type="ARBA" id="ARBA00022801"/>
    </source>
</evidence>
<dbReference type="GO" id="GO:0004252">
    <property type="term" value="F:serine-type endopeptidase activity"/>
    <property type="evidence" value="ECO:0007669"/>
    <property type="project" value="UniProtKB-UniRule"/>
</dbReference>
<dbReference type="AlphaFoldDB" id="A0A7W7I5B9"/>
<evidence type="ECO:0000256" key="6">
    <source>
        <dbReference type="SAM" id="MobiDB-lite"/>
    </source>
</evidence>
<protein>
    <recommendedName>
        <fullName evidence="8">Peptidase S8/S53 domain-containing protein</fullName>
    </recommendedName>
</protein>
<feature type="compositionally biased region" description="Pro residues" evidence="6">
    <location>
        <begin position="144"/>
        <end position="153"/>
    </location>
</feature>